<sequence>MDLQMSSCVSPYLYLMQHGSAIKDQYVPGMPGRHTLRLHASENTYRCIRINQETGQVCNTIFDATNCTDFGHYRSHGICLGCGGRTGWQGEGLTRQQQEQFHEIVARKNENYTQELEAIKGFSVTNRTARTDAVLLGAGEQDDRGRLVGEALAFVYSCAALAMGAGAAGDRDKFLEYCSALEDTMKSIVRTLGVAMDVVEVLAINVLERLSASMLTGPLAHLENCGTQDYHDNFNAQVVGQSRNLTNANALKQLTGSENEDPTSFNIMNRLNETAEEGDWHRKIPAARMFLTDIPRGDNWLSTACGSESAAVKIGQQNGAAEADLKSNARALQYAGTIVSGIKGLVRHFGHRITEADALSKTIRKGCKEAGVDPDVMVEAWNAFAEEVIEVFPACSAVRVTPLDADESPILAFLPSQHQSDMGEASYICFGVVRHIILAQNHCCSMLFTDDADVSILDTVEADFRAPPVTGWNRHVLGAALSRVRSAPGAAGLVPAEVREGFAQELARCVTAKFFGPGRQISAETITEIEFRPREIETELQKFNTGMLADADANPLPQRLEAAVNNL</sequence>
<dbReference type="EMBL" id="BDIP01003778">
    <property type="protein sequence ID" value="GIQ88112.1"/>
    <property type="molecule type" value="Genomic_DNA"/>
</dbReference>
<reference evidence="1 2" key="1">
    <citation type="journal article" date="2018" name="PLoS ONE">
        <title>The draft genome of Kipferlia bialata reveals reductive genome evolution in fornicate parasites.</title>
        <authorList>
            <person name="Tanifuji G."/>
            <person name="Takabayashi S."/>
            <person name="Kume K."/>
            <person name="Takagi M."/>
            <person name="Nakayama T."/>
            <person name="Kamikawa R."/>
            <person name="Inagaki Y."/>
            <person name="Hashimoto T."/>
        </authorList>
    </citation>
    <scope>NUCLEOTIDE SEQUENCE [LARGE SCALE GENOMIC DNA]</scope>
    <source>
        <strain evidence="1">NY0173</strain>
    </source>
</reference>
<feature type="non-terminal residue" evidence="1">
    <location>
        <position position="1"/>
    </location>
</feature>
<dbReference type="AlphaFoldDB" id="A0A9K3D3P3"/>
<protein>
    <submittedName>
        <fullName evidence="1">Uncharacterized protein</fullName>
    </submittedName>
</protein>
<accession>A0A9K3D3P3</accession>
<evidence type="ECO:0000313" key="1">
    <source>
        <dbReference type="EMBL" id="GIQ88112.1"/>
    </source>
</evidence>
<keyword evidence="2" id="KW-1185">Reference proteome</keyword>
<comment type="caution">
    <text evidence="1">The sequence shown here is derived from an EMBL/GenBank/DDBJ whole genome shotgun (WGS) entry which is preliminary data.</text>
</comment>
<evidence type="ECO:0000313" key="2">
    <source>
        <dbReference type="Proteomes" id="UP000265618"/>
    </source>
</evidence>
<gene>
    <name evidence="1" type="ORF">KIPB_010288</name>
</gene>
<proteinExistence type="predicted"/>
<dbReference type="Proteomes" id="UP000265618">
    <property type="component" value="Unassembled WGS sequence"/>
</dbReference>
<organism evidence="1 2">
    <name type="scientific">Kipferlia bialata</name>
    <dbReference type="NCBI Taxonomy" id="797122"/>
    <lineage>
        <taxon>Eukaryota</taxon>
        <taxon>Metamonada</taxon>
        <taxon>Carpediemonas-like organisms</taxon>
        <taxon>Kipferlia</taxon>
    </lineage>
</organism>
<name>A0A9K3D3P3_9EUKA</name>